<reference evidence="3 4" key="1">
    <citation type="submission" date="2017-08" db="EMBL/GenBank/DDBJ databases">
        <title>Draft genome sequences of 64 type strains of genus Staph aureus.</title>
        <authorList>
            <person name="Cole K."/>
            <person name="Golubchik T."/>
            <person name="Russell J."/>
            <person name="Foster D."/>
            <person name="Llewelyn M."/>
            <person name="Wilson D."/>
            <person name="Crook D."/>
            <person name="Paul J."/>
        </authorList>
    </citation>
    <scope>NUCLEOTIDE SEQUENCE [LARGE SCALE GENOMIC DNA]</scope>
    <source>
        <strain evidence="3 4">NCTC 12101</strain>
    </source>
</reference>
<feature type="transmembrane region" description="Helical" evidence="1">
    <location>
        <begin position="114"/>
        <end position="133"/>
    </location>
</feature>
<feature type="transmembrane region" description="Helical" evidence="1">
    <location>
        <begin position="153"/>
        <end position="184"/>
    </location>
</feature>
<keyword evidence="1" id="KW-0472">Membrane</keyword>
<gene>
    <name evidence="3" type="ORF">CD158_06150</name>
    <name evidence="2" type="ORF">QYH67_10725</name>
</gene>
<feature type="transmembrane region" description="Helical" evidence="1">
    <location>
        <begin position="63"/>
        <end position="79"/>
    </location>
</feature>
<evidence type="ECO:0000256" key="1">
    <source>
        <dbReference type="SAM" id="Phobius"/>
    </source>
</evidence>
<dbReference type="EMBL" id="JAUHQC010000014">
    <property type="protein sequence ID" value="MDN4534025.1"/>
    <property type="molecule type" value="Genomic_DNA"/>
</dbReference>
<organism evidence="3 4">
    <name type="scientific">Staphylococcus auricularis</name>
    <dbReference type="NCBI Taxonomy" id="29379"/>
    <lineage>
        <taxon>Bacteria</taxon>
        <taxon>Bacillati</taxon>
        <taxon>Bacillota</taxon>
        <taxon>Bacilli</taxon>
        <taxon>Bacillales</taxon>
        <taxon>Staphylococcaceae</taxon>
        <taxon>Staphylococcus</taxon>
    </lineage>
</organism>
<evidence type="ECO:0000313" key="2">
    <source>
        <dbReference type="EMBL" id="MDN4534025.1"/>
    </source>
</evidence>
<dbReference type="EMBL" id="PPQW01000030">
    <property type="protein sequence ID" value="PNZ67402.1"/>
    <property type="molecule type" value="Genomic_DNA"/>
</dbReference>
<name>A0AAP8TT41_9STAP</name>
<protein>
    <submittedName>
        <fullName evidence="2 3">Transporter</fullName>
    </submittedName>
</protein>
<dbReference type="RefSeq" id="WP_059108004.1">
    <property type="nucleotide sequence ID" value="NZ_AP024589.1"/>
</dbReference>
<comment type="caution">
    <text evidence="3">The sequence shown here is derived from an EMBL/GenBank/DDBJ whole genome shotgun (WGS) entry which is preliminary data.</text>
</comment>
<sequence>MKKRKLEVKDLIYIGIFTAIYFILIAPPGILGIIPIFMVLLPAMIGLIGGIPIMMLVMKTQTFGALTICGIVVNIILIMMGHPWVALILSVPVIIIADYVMSLRQYKDWKLNRIGYIIFSFWSMGNFIPFYFMRNEYLSFIEDKYGESYQETVAGLFSVGMIPVIIITTVIGAWVGVEIARIVLKKHFKRAGMI</sequence>
<dbReference type="Proteomes" id="UP001171687">
    <property type="component" value="Unassembled WGS sequence"/>
</dbReference>
<feature type="transmembrane region" description="Helical" evidence="1">
    <location>
        <begin position="36"/>
        <end position="56"/>
    </location>
</feature>
<dbReference type="GeneID" id="64982957"/>
<dbReference type="Pfam" id="PF09605">
    <property type="entry name" value="Trep_Strep"/>
    <property type="match status" value="1"/>
</dbReference>
<evidence type="ECO:0000313" key="3">
    <source>
        <dbReference type="EMBL" id="PNZ67402.1"/>
    </source>
</evidence>
<dbReference type="NCBIfam" id="TIGR02185">
    <property type="entry name" value="Trep_Strep"/>
    <property type="match status" value="1"/>
</dbReference>
<proteinExistence type="predicted"/>
<feature type="transmembrane region" description="Helical" evidence="1">
    <location>
        <begin position="85"/>
        <end position="102"/>
    </location>
</feature>
<dbReference type="InterPro" id="IPR011733">
    <property type="entry name" value="CHP02185_IM"/>
</dbReference>
<feature type="transmembrane region" description="Helical" evidence="1">
    <location>
        <begin position="12"/>
        <end position="30"/>
    </location>
</feature>
<reference evidence="2" key="2">
    <citation type="submission" date="2023-07" db="EMBL/GenBank/DDBJ databases">
        <title>Evaluation of the beneficial properties of pineapple isolates.</title>
        <authorList>
            <person name="Adefiranye O."/>
        </authorList>
    </citation>
    <scope>NUCLEOTIDE SEQUENCE</scope>
    <source>
        <strain evidence="2">PAPLE_T1</strain>
    </source>
</reference>
<dbReference type="Proteomes" id="UP000242470">
    <property type="component" value="Unassembled WGS sequence"/>
</dbReference>
<evidence type="ECO:0000313" key="4">
    <source>
        <dbReference type="Proteomes" id="UP000242470"/>
    </source>
</evidence>
<dbReference type="AlphaFoldDB" id="A0AAP8TT41"/>
<keyword evidence="1" id="KW-1133">Transmembrane helix</keyword>
<keyword evidence="1" id="KW-0812">Transmembrane</keyword>
<accession>A0AAP8TT41</accession>